<evidence type="ECO:0000313" key="2">
    <source>
        <dbReference type="Proteomes" id="UP001156140"/>
    </source>
</evidence>
<dbReference type="RefSeq" id="WP_281737150.1">
    <property type="nucleotide sequence ID" value="NZ_JAKETQ010000004.1"/>
</dbReference>
<proteinExistence type="predicted"/>
<name>A0AA41UDD3_9HYPH</name>
<sequence>MRSVSSSINNALVAAPDNGLVVREMVTIFAQDRDTGDIVPFAFWNDFGAVTANVLDGDTGAVVSRNFVGDSALLVVNNVPNVNDLSIQRVTVTFSQLHATVQDMVRGYNVRLARAEIHRPLFDPQTHNLVDTPPCHFLGQVSLSPVSTPAAGGEGGIDIDIVSDTQELTRVNPSRRSDATQQRRAPGDRMMRYASILAAGIDLPWGEERA</sequence>
<organism evidence="1 2">
    <name type="scientific">Paradevosia shaoguanensis</name>
    <dbReference type="NCBI Taxonomy" id="1335043"/>
    <lineage>
        <taxon>Bacteria</taxon>
        <taxon>Pseudomonadati</taxon>
        <taxon>Pseudomonadota</taxon>
        <taxon>Alphaproteobacteria</taxon>
        <taxon>Hyphomicrobiales</taxon>
        <taxon>Devosiaceae</taxon>
        <taxon>Paradevosia</taxon>
    </lineage>
</organism>
<dbReference type="AlphaFoldDB" id="A0AA41UDD3"/>
<reference evidence="1" key="1">
    <citation type="submission" date="2022-03" db="EMBL/GenBank/DDBJ databases">
        <title>The complete genome sequence of a Methyloterrigena soli.</title>
        <authorList>
            <person name="Zi Z."/>
        </authorList>
    </citation>
    <scope>NUCLEOTIDE SEQUENCE</scope>
    <source>
        <strain evidence="1">M48</strain>
    </source>
</reference>
<gene>
    <name evidence="1" type="ORF">ML536_20435</name>
</gene>
<keyword evidence="2" id="KW-1185">Reference proteome</keyword>
<evidence type="ECO:0000313" key="1">
    <source>
        <dbReference type="EMBL" id="MCI0129207.1"/>
    </source>
</evidence>
<dbReference type="EMBL" id="JALAZD010000004">
    <property type="protein sequence ID" value="MCI0129207.1"/>
    <property type="molecule type" value="Genomic_DNA"/>
</dbReference>
<comment type="caution">
    <text evidence="1">The sequence shown here is derived from an EMBL/GenBank/DDBJ whole genome shotgun (WGS) entry which is preliminary data.</text>
</comment>
<accession>A0AA41UDD3</accession>
<dbReference type="Proteomes" id="UP001156140">
    <property type="component" value="Unassembled WGS sequence"/>
</dbReference>
<protein>
    <submittedName>
        <fullName evidence="1">Uncharacterized protein</fullName>
    </submittedName>
</protein>